<keyword evidence="3" id="KW-0238">DNA-binding</keyword>
<evidence type="ECO:0000313" key="8">
    <source>
        <dbReference type="Proteomes" id="UP001153404"/>
    </source>
</evidence>
<keyword evidence="4" id="KW-0804">Transcription</keyword>
<evidence type="ECO:0000259" key="6">
    <source>
        <dbReference type="PROSITE" id="PS50110"/>
    </source>
</evidence>
<feature type="domain" description="Response regulatory" evidence="6">
    <location>
        <begin position="3"/>
        <end position="120"/>
    </location>
</feature>
<dbReference type="InterPro" id="IPR039420">
    <property type="entry name" value="WalR-like"/>
</dbReference>
<dbReference type="Gene3D" id="3.40.50.2300">
    <property type="match status" value="1"/>
</dbReference>
<dbReference type="Proteomes" id="UP001153404">
    <property type="component" value="Unassembled WGS sequence"/>
</dbReference>
<dbReference type="GO" id="GO:0000160">
    <property type="term" value="P:phosphorelay signal transduction system"/>
    <property type="evidence" value="ECO:0007669"/>
    <property type="project" value="InterPro"/>
</dbReference>
<dbReference type="RefSeq" id="WP_277531331.1">
    <property type="nucleotide sequence ID" value="NZ_JAPDIA010000003.1"/>
</dbReference>
<dbReference type="SMART" id="SM00448">
    <property type="entry name" value="REC"/>
    <property type="match status" value="1"/>
</dbReference>
<name>A0A9X4KSP9_9BACL</name>
<comment type="caution">
    <text evidence="7">The sequence shown here is derived from an EMBL/GenBank/DDBJ whole genome shotgun (WGS) entry which is preliminary data.</text>
</comment>
<dbReference type="GO" id="GO:0003677">
    <property type="term" value="F:DNA binding"/>
    <property type="evidence" value="ECO:0007669"/>
    <property type="project" value="UniProtKB-KW"/>
</dbReference>
<keyword evidence="1 5" id="KW-0597">Phosphoprotein</keyword>
<evidence type="ECO:0000256" key="1">
    <source>
        <dbReference type="ARBA" id="ARBA00022553"/>
    </source>
</evidence>
<evidence type="ECO:0000256" key="3">
    <source>
        <dbReference type="ARBA" id="ARBA00023125"/>
    </source>
</evidence>
<reference evidence="7" key="1">
    <citation type="submission" date="2022-10" db="EMBL/GenBank/DDBJ databases">
        <title>Comparative genomic analysis of Cohnella hashimotonis sp. nov., isolated from the International Space Station.</title>
        <authorList>
            <person name="Simpson A."/>
            <person name="Venkateswaran K."/>
        </authorList>
    </citation>
    <scope>NUCLEOTIDE SEQUENCE</scope>
    <source>
        <strain evidence="7">DSM 28161</strain>
    </source>
</reference>
<dbReference type="PANTHER" id="PTHR43214">
    <property type="entry name" value="TWO-COMPONENT RESPONSE REGULATOR"/>
    <property type="match status" value="1"/>
</dbReference>
<dbReference type="PROSITE" id="PS50110">
    <property type="entry name" value="RESPONSE_REGULATORY"/>
    <property type="match status" value="1"/>
</dbReference>
<dbReference type="CDD" id="cd17536">
    <property type="entry name" value="REC_YesN-like"/>
    <property type="match status" value="1"/>
</dbReference>
<evidence type="ECO:0000256" key="4">
    <source>
        <dbReference type="ARBA" id="ARBA00023163"/>
    </source>
</evidence>
<keyword evidence="8" id="KW-1185">Reference proteome</keyword>
<dbReference type="InterPro" id="IPR001789">
    <property type="entry name" value="Sig_transdc_resp-reg_receiver"/>
</dbReference>
<sequence length="208" mass="23358">MYTVLIVDDESIQREYLRALIPGLDPRFVVAGEAADGEEALAWLEGHEADVLVTDIKMPGMNGLALCRIAYERYSNMRRVILTGHEEFEYVREALIYKAEQYLLKPPARESVRLLFAGLAEELERERSEALALRGLQSLSEEGRMQVGRRLLQALIAGAQAEVGSLFPLAYRMKIPLFEGEGLLLLLVIDDSSLRDKGVAPQETSLFY</sequence>
<dbReference type="SUPFAM" id="SSF52172">
    <property type="entry name" value="CheY-like"/>
    <property type="match status" value="1"/>
</dbReference>
<protein>
    <submittedName>
        <fullName evidence="7">Response regulator</fullName>
    </submittedName>
</protein>
<dbReference type="EMBL" id="JAPDIA010000003">
    <property type="protein sequence ID" value="MDG0809828.1"/>
    <property type="molecule type" value="Genomic_DNA"/>
</dbReference>
<dbReference type="GO" id="GO:0010468">
    <property type="term" value="P:regulation of gene expression"/>
    <property type="evidence" value="ECO:0007669"/>
    <property type="project" value="UniProtKB-ARBA"/>
</dbReference>
<dbReference type="AlphaFoldDB" id="A0A9X4KSP9"/>
<feature type="modified residue" description="4-aspartylphosphate" evidence="5">
    <location>
        <position position="55"/>
    </location>
</feature>
<dbReference type="Pfam" id="PF00072">
    <property type="entry name" value="Response_reg"/>
    <property type="match status" value="1"/>
</dbReference>
<gene>
    <name evidence="7" type="ORF">OMP40_11130</name>
</gene>
<keyword evidence="2" id="KW-0805">Transcription regulation</keyword>
<proteinExistence type="predicted"/>
<accession>A0A9X4KSP9</accession>
<evidence type="ECO:0000313" key="7">
    <source>
        <dbReference type="EMBL" id="MDG0809828.1"/>
    </source>
</evidence>
<evidence type="ECO:0000256" key="2">
    <source>
        <dbReference type="ARBA" id="ARBA00023015"/>
    </source>
</evidence>
<evidence type="ECO:0000256" key="5">
    <source>
        <dbReference type="PROSITE-ProRule" id="PRU00169"/>
    </source>
</evidence>
<organism evidence="7 8">
    <name type="scientific">Cohnella rhizosphaerae</name>
    <dbReference type="NCBI Taxonomy" id="1457232"/>
    <lineage>
        <taxon>Bacteria</taxon>
        <taxon>Bacillati</taxon>
        <taxon>Bacillota</taxon>
        <taxon>Bacilli</taxon>
        <taxon>Bacillales</taxon>
        <taxon>Paenibacillaceae</taxon>
        <taxon>Cohnella</taxon>
    </lineage>
</organism>
<dbReference type="InterPro" id="IPR011006">
    <property type="entry name" value="CheY-like_superfamily"/>
</dbReference>